<dbReference type="InterPro" id="IPR011008">
    <property type="entry name" value="Dimeric_a/b-barrel"/>
</dbReference>
<dbReference type="SUPFAM" id="SSF54909">
    <property type="entry name" value="Dimeric alpha+beta barrel"/>
    <property type="match status" value="1"/>
</dbReference>
<feature type="domain" description="YCII-related" evidence="2">
    <location>
        <begin position="23"/>
        <end position="89"/>
    </location>
</feature>
<evidence type="ECO:0000256" key="1">
    <source>
        <dbReference type="ARBA" id="ARBA00007689"/>
    </source>
</evidence>
<dbReference type="Gene3D" id="3.30.70.1060">
    <property type="entry name" value="Dimeric alpha+beta barrel"/>
    <property type="match status" value="1"/>
</dbReference>
<dbReference type="InterPro" id="IPR005545">
    <property type="entry name" value="YCII"/>
</dbReference>
<evidence type="ECO:0000313" key="3">
    <source>
        <dbReference type="EMBL" id="MFC6253651.1"/>
    </source>
</evidence>
<dbReference type="EMBL" id="JBHSSA010000032">
    <property type="protein sequence ID" value="MFC6253651.1"/>
    <property type="molecule type" value="Genomic_DNA"/>
</dbReference>
<comment type="caution">
    <text evidence="3">The sequence shown here is derived from an EMBL/GenBank/DDBJ whole genome shotgun (WGS) entry which is preliminary data.</text>
</comment>
<keyword evidence="4" id="KW-1185">Reference proteome</keyword>
<protein>
    <submittedName>
        <fullName evidence="3">YciI family protein</fullName>
    </submittedName>
</protein>
<dbReference type="Proteomes" id="UP001596190">
    <property type="component" value="Unassembled WGS sequence"/>
</dbReference>
<sequence length="105" mass="12194">MVKKKVFVVTYTHDDMVGWTKYLLAHIKYLKQQVNDGDLIVSGPSEGDHKRQAILIFAVRDKAALMELIHQDPYFQHDLITSMTITPWKPQFGNLDESRFESQDD</sequence>
<accession>A0ABW1T9D4</accession>
<evidence type="ECO:0000313" key="4">
    <source>
        <dbReference type="Proteomes" id="UP001596190"/>
    </source>
</evidence>
<comment type="similarity">
    <text evidence="1">Belongs to the YciI family.</text>
</comment>
<reference evidence="4" key="1">
    <citation type="journal article" date="2019" name="Int. J. Syst. Evol. Microbiol.">
        <title>The Global Catalogue of Microorganisms (GCM) 10K type strain sequencing project: providing services to taxonomists for standard genome sequencing and annotation.</title>
        <authorList>
            <consortium name="The Broad Institute Genomics Platform"/>
            <consortium name="The Broad Institute Genome Sequencing Center for Infectious Disease"/>
            <person name="Wu L."/>
            <person name="Ma J."/>
        </authorList>
    </citation>
    <scope>NUCLEOTIDE SEQUENCE [LARGE SCALE GENOMIC DNA]</scope>
    <source>
        <strain evidence="4">CCM 8950</strain>
    </source>
</reference>
<name>A0ABW1T9D4_9LACO</name>
<evidence type="ECO:0000259" key="2">
    <source>
        <dbReference type="Pfam" id="PF03795"/>
    </source>
</evidence>
<dbReference type="RefSeq" id="WP_137630653.1">
    <property type="nucleotide sequence ID" value="NZ_BJDO01000012.1"/>
</dbReference>
<organism evidence="3 4">
    <name type="scientific">Secundilactobacillus hailunensis</name>
    <dbReference type="NCBI Taxonomy" id="2559923"/>
    <lineage>
        <taxon>Bacteria</taxon>
        <taxon>Bacillati</taxon>
        <taxon>Bacillota</taxon>
        <taxon>Bacilli</taxon>
        <taxon>Lactobacillales</taxon>
        <taxon>Lactobacillaceae</taxon>
        <taxon>Secundilactobacillus</taxon>
    </lineage>
</organism>
<gene>
    <name evidence="3" type="ORF">ACFP1H_03450</name>
</gene>
<proteinExistence type="inferred from homology"/>
<dbReference type="Pfam" id="PF03795">
    <property type="entry name" value="YCII"/>
    <property type="match status" value="1"/>
</dbReference>